<dbReference type="SUPFAM" id="SSF63418">
    <property type="entry name" value="MurE/MurF N-terminal domain"/>
    <property type="match status" value="1"/>
</dbReference>
<comment type="caution">
    <text evidence="14">The sequence shown here is derived from an EMBL/GenBank/DDBJ whole genome shotgun (WGS) entry which is preliminary data.</text>
</comment>
<dbReference type="InterPro" id="IPR000713">
    <property type="entry name" value="Mur_ligase_N"/>
</dbReference>
<keyword evidence="6" id="KW-0133">Cell shape</keyword>
<dbReference type="SUPFAM" id="SSF53244">
    <property type="entry name" value="MurD-like peptide ligases, peptide-binding domain"/>
    <property type="match status" value="1"/>
</dbReference>
<dbReference type="InterPro" id="IPR036615">
    <property type="entry name" value="Mur_ligase_C_dom_sf"/>
</dbReference>
<dbReference type="Pfam" id="PF08245">
    <property type="entry name" value="Mur_ligase_M"/>
    <property type="match status" value="1"/>
</dbReference>
<dbReference type="GO" id="GO:0009252">
    <property type="term" value="P:peptidoglycan biosynthetic process"/>
    <property type="evidence" value="ECO:0007669"/>
    <property type="project" value="UniProtKB-KW"/>
</dbReference>
<keyword evidence="1" id="KW-0963">Cytoplasm</keyword>
<evidence type="ECO:0000259" key="11">
    <source>
        <dbReference type="Pfam" id="PF01225"/>
    </source>
</evidence>
<evidence type="ECO:0000256" key="4">
    <source>
        <dbReference type="ARBA" id="ARBA00022741"/>
    </source>
</evidence>
<dbReference type="AlphaFoldDB" id="A0A0F9RUS8"/>
<dbReference type="InterPro" id="IPR051046">
    <property type="entry name" value="MurCDEF_CellWall_CoF430Synth"/>
</dbReference>
<evidence type="ECO:0000259" key="13">
    <source>
        <dbReference type="Pfam" id="PF08245"/>
    </source>
</evidence>
<organism evidence="14">
    <name type="scientific">marine sediment metagenome</name>
    <dbReference type="NCBI Taxonomy" id="412755"/>
    <lineage>
        <taxon>unclassified sequences</taxon>
        <taxon>metagenomes</taxon>
        <taxon>ecological metagenomes</taxon>
    </lineage>
</organism>
<sequence>MSLPLSLSQIADVLGCDTPIVDVAITGTAIDSRKVFLGSLFVAIAGERVDGHDYIAAARKAGASAALVSVKQHDPLPQLVVADVVKAFAALATFWRQQSHARIVAVTGSNGKTSVKEMIAAILRQSGNVIATQGNLNNDLGVPLTLTRLTALTDFAVIEMGASRRGDILRLVEMAQPQFSLINNVGPAHLEGFGDLMGVAKAKAEIYYGLTDDGVGVINADMDFVDAWKEVLANRKSLSFALDNDADITAKDLQMDTSSSHFMVELAGEFHYINVPLPGRHNVANALAAITITHAMGISAEAMVKGLASVAAVPHRLQLRKGLNQSQLIDDSYNANPGSYKQALATLATFSGQHWLVLGDFGELGADSEQLHSQMGVDAKSAGVKRLWTVGVQSKNACETFGAGAQHFDDVAALETVLKQTITQDVTCLIKGSRFMQLDKLADSLAQEDKA</sequence>
<accession>A0A0F9RUS8</accession>
<evidence type="ECO:0000256" key="6">
    <source>
        <dbReference type="ARBA" id="ARBA00022960"/>
    </source>
</evidence>
<dbReference type="InterPro" id="IPR035911">
    <property type="entry name" value="MurE/MurF_N"/>
</dbReference>
<feature type="domain" description="Mur ligase central" evidence="13">
    <location>
        <begin position="106"/>
        <end position="292"/>
    </location>
</feature>
<evidence type="ECO:0000256" key="3">
    <source>
        <dbReference type="ARBA" id="ARBA00022618"/>
    </source>
</evidence>
<evidence type="ECO:0000256" key="5">
    <source>
        <dbReference type="ARBA" id="ARBA00022840"/>
    </source>
</evidence>
<feature type="domain" description="Mur ligase N-terminal catalytic" evidence="11">
    <location>
        <begin position="25"/>
        <end position="72"/>
    </location>
</feature>
<dbReference type="InterPro" id="IPR013221">
    <property type="entry name" value="Mur_ligase_cen"/>
</dbReference>
<evidence type="ECO:0000256" key="9">
    <source>
        <dbReference type="ARBA" id="ARBA00023316"/>
    </source>
</evidence>
<evidence type="ECO:0000313" key="14">
    <source>
        <dbReference type="EMBL" id="KKN58539.1"/>
    </source>
</evidence>
<dbReference type="SUPFAM" id="SSF53623">
    <property type="entry name" value="MurD-like peptide ligases, catalytic domain"/>
    <property type="match status" value="1"/>
</dbReference>
<evidence type="ECO:0000256" key="2">
    <source>
        <dbReference type="ARBA" id="ARBA00022598"/>
    </source>
</evidence>
<feature type="domain" description="Mur ligase C-terminal" evidence="12">
    <location>
        <begin position="315"/>
        <end position="434"/>
    </location>
</feature>
<dbReference type="PANTHER" id="PTHR43024:SF1">
    <property type="entry name" value="UDP-N-ACETYLMURAMOYL-TRIPEPTIDE--D-ALANYL-D-ALANINE LIGASE"/>
    <property type="match status" value="1"/>
</dbReference>
<dbReference type="InterPro" id="IPR005863">
    <property type="entry name" value="UDP-N-AcMur_synth"/>
</dbReference>
<keyword evidence="8" id="KW-0131">Cell cycle</keyword>
<evidence type="ECO:0000256" key="7">
    <source>
        <dbReference type="ARBA" id="ARBA00022984"/>
    </source>
</evidence>
<dbReference type="EMBL" id="LAZR01000758">
    <property type="protein sequence ID" value="KKN58539.1"/>
    <property type="molecule type" value="Genomic_DNA"/>
</dbReference>
<dbReference type="Gene3D" id="3.40.1390.10">
    <property type="entry name" value="MurE/MurF, N-terminal domain"/>
    <property type="match status" value="1"/>
</dbReference>
<dbReference type="Pfam" id="PF02875">
    <property type="entry name" value="Mur_ligase_C"/>
    <property type="match status" value="1"/>
</dbReference>
<dbReference type="PANTHER" id="PTHR43024">
    <property type="entry name" value="UDP-N-ACETYLMURAMOYL-TRIPEPTIDE--D-ALANYL-D-ALANINE LIGASE"/>
    <property type="match status" value="1"/>
</dbReference>
<keyword evidence="2" id="KW-0436">Ligase</keyword>
<keyword evidence="5" id="KW-0067">ATP-binding</keyword>
<keyword evidence="9" id="KW-0961">Cell wall biogenesis/degradation</keyword>
<keyword evidence="3" id="KW-0132">Cell division</keyword>
<dbReference type="GO" id="GO:0008360">
    <property type="term" value="P:regulation of cell shape"/>
    <property type="evidence" value="ECO:0007669"/>
    <property type="project" value="UniProtKB-KW"/>
</dbReference>
<dbReference type="GO" id="GO:0005524">
    <property type="term" value="F:ATP binding"/>
    <property type="evidence" value="ECO:0007669"/>
    <property type="project" value="UniProtKB-KW"/>
</dbReference>
<dbReference type="GO" id="GO:0071555">
    <property type="term" value="P:cell wall organization"/>
    <property type="evidence" value="ECO:0007669"/>
    <property type="project" value="UniProtKB-KW"/>
</dbReference>
<dbReference type="InterPro" id="IPR004101">
    <property type="entry name" value="Mur_ligase_C"/>
</dbReference>
<evidence type="ECO:0000256" key="1">
    <source>
        <dbReference type="ARBA" id="ARBA00022490"/>
    </source>
</evidence>
<gene>
    <name evidence="14" type="ORF">LCGC14_0551200</name>
</gene>
<dbReference type="Pfam" id="PF01225">
    <property type="entry name" value="Mur_ligase"/>
    <property type="match status" value="1"/>
</dbReference>
<evidence type="ECO:0000256" key="10">
    <source>
        <dbReference type="ARBA" id="ARBA00031461"/>
    </source>
</evidence>
<dbReference type="GO" id="GO:0051301">
    <property type="term" value="P:cell division"/>
    <property type="evidence" value="ECO:0007669"/>
    <property type="project" value="UniProtKB-KW"/>
</dbReference>
<dbReference type="HAMAP" id="MF_02019">
    <property type="entry name" value="MurF"/>
    <property type="match status" value="1"/>
</dbReference>
<keyword evidence="4" id="KW-0547">Nucleotide-binding</keyword>
<dbReference type="NCBIfam" id="TIGR01143">
    <property type="entry name" value="murF"/>
    <property type="match status" value="1"/>
</dbReference>
<dbReference type="GO" id="GO:0047480">
    <property type="term" value="F:UDP-N-acetylmuramoyl-tripeptide-D-alanyl-D-alanine ligase activity"/>
    <property type="evidence" value="ECO:0007669"/>
    <property type="project" value="InterPro"/>
</dbReference>
<protein>
    <recommendedName>
        <fullName evidence="10">UDP-MurNAc-pentapeptide synthetase</fullName>
    </recommendedName>
</protein>
<name>A0A0F9RUS8_9ZZZZ</name>
<evidence type="ECO:0000256" key="8">
    <source>
        <dbReference type="ARBA" id="ARBA00023306"/>
    </source>
</evidence>
<evidence type="ECO:0000259" key="12">
    <source>
        <dbReference type="Pfam" id="PF02875"/>
    </source>
</evidence>
<proteinExistence type="inferred from homology"/>
<dbReference type="Gene3D" id="3.40.1190.10">
    <property type="entry name" value="Mur-like, catalytic domain"/>
    <property type="match status" value="1"/>
</dbReference>
<reference evidence="14" key="1">
    <citation type="journal article" date="2015" name="Nature">
        <title>Complex archaea that bridge the gap between prokaryotes and eukaryotes.</title>
        <authorList>
            <person name="Spang A."/>
            <person name="Saw J.H."/>
            <person name="Jorgensen S.L."/>
            <person name="Zaremba-Niedzwiedzka K."/>
            <person name="Martijn J."/>
            <person name="Lind A.E."/>
            <person name="van Eijk R."/>
            <person name="Schleper C."/>
            <person name="Guy L."/>
            <person name="Ettema T.J."/>
        </authorList>
    </citation>
    <scope>NUCLEOTIDE SEQUENCE</scope>
</reference>
<dbReference type="InterPro" id="IPR036565">
    <property type="entry name" value="Mur-like_cat_sf"/>
</dbReference>
<dbReference type="Gene3D" id="3.90.190.20">
    <property type="entry name" value="Mur ligase, C-terminal domain"/>
    <property type="match status" value="1"/>
</dbReference>
<keyword evidence="7" id="KW-0573">Peptidoglycan synthesis</keyword>